<evidence type="ECO:0000256" key="2">
    <source>
        <dbReference type="ARBA" id="ARBA00006991"/>
    </source>
</evidence>
<feature type="domain" description="C2H2-type" evidence="11">
    <location>
        <begin position="322"/>
        <end position="349"/>
    </location>
</feature>
<feature type="domain" description="C2H2-type" evidence="11">
    <location>
        <begin position="402"/>
        <end position="429"/>
    </location>
</feature>
<keyword evidence="6" id="KW-0862">Zinc</keyword>
<evidence type="ECO:0000256" key="4">
    <source>
        <dbReference type="ARBA" id="ARBA00022737"/>
    </source>
</evidence>
<dbReference type="FunFam" id="3.30.160.60:FF:000642">
    <property type="entry name" value="Zinc finger with KRAB and SCAN domains 2"/>
    <property type="match status" value="1"/>
</dbReference>
<dbReference type="InterPro" id="IPR036051">
    <property type="entry name" value="KRAB_dom_sf"/>
</dbReference>
<feature type="domain" description="C2H2-type" evidence="11">
    <location>
        <begin position="209"/>
        <end position="237"/>
    </location>
</feature>
<dbReference type="GO" id="GO:0008270">
    <property type="term" value="F:zinc ion binding"/>
    <property type="evidence" value="ECO:0007669"/>
    <property type="project" value="UniProtKB-KW"/>
</dbReference>
<dbReference type="InterPro" id="IPR013087">
    <property type="entry name" value="Znf_C2H2_type"/>
</dbReference>
<evidence type="ECO:0000256" key="5">
    <source>
        <dbReference type="ARBA" id="ARBA00022771"/>
    </source>
</evidence>
<gene>
    <name evidence="14" type="primary">LOC113875900</name>
    <name evidence="13" type="synonym">LOC113875872</name>
</gene>
<dbReference type="AlphaFoldDB" id="A0A4W2H0C7"/>
<protein>
    <submittedName>
        <fullName evidence="14">Zinc finger protein 418-like</fullName>
    </submittedName>
</protein>
<keyword evidence="4" id="KW-0677">Repeat</keyword>
<evidence type="ECO:0000259" key="11">
    <source>
        <dbReference type="PROSITE" id="PS50157"/>
    </source>
</evidence>
<evidence type="ECO:0000313" key="16">
    <source>
        <dbReference type="Proteomes" id="UP000429181"/>
    </source>
</evidence>
<evidence type="ECO:0000313" key="14">
    <source>
        <dbReference type="Ensembl" id="ENSBIXP00005023336.1"/>
    </source>
</evidence>
<dbReference type="InterPro" id="IPR036236">
    <property type="entry name" value="Znf_C2H2_sf"/>
</dbReference>
<dbReference type="Pfam" id="PF01352">
    <property type="entry name" value="KRAB"/>
    <property type="match status" value="1"/>
</dbReference>
<comment type="subcellular location">
    <subcellularLocation>
        <location evidence="1">Nucleus</location>
    </subcellularLocation>
</comment>
<dbReference type="GeneTree" id="ENSGT00940000161335"/>
<dbReference type="PROSITE" id="PS00028">
    <property type="entry name" value="ZINC_FINGER_C2H2_1"/>
    <property type="match status" value="8"/>
</dbReference>
<keyword evidence="5 10" id="KW-0863">Zinc-finger</keyword>
<feature type="domain" description="KRAB" evidence="12">
    <location>
        <begin position="15"/>
        <end position="86"/>
    </location>
</feature>
<sequence>MATAAALREQPQVSVNFEDVAVTFSWEEWGLLDETQRCLYRDVMLENLALITSLGCCHEVENKKTSFEQNVSFQRMSQIRTPKADLSSKEAHPCELCVQILRDFLYFDECQAIHSKLKLHRSGKQLYVSTNLHQHQKQCIGEKLFRRDVDRTSFVKNCKFHVSGKSLVFRVVEKDFLTRSQFLQQWATNTWERSNRTECETAFQRGKTYPNWGEFTKSFSQNSMLLQHQRIHTGERPYECSECGKTFNQRSALHQHQRLHTGSRPYKCTDCGKSFADNSTFIKHRRIHTGERPYECSKCGKAFSQNSSLLRHWRIHTGERPYECSKCGKAFSQSSSLLRHWRVHTGERPYECGECGKSFRQKPNLIQHWRIHTRERPYKCGKLFSNKSHLNLQRVHTRERPFECGECKKFFGKKSYLIIHQRVHTGERPYKCNECGKSFSQNSMLLQHQKIHTGERPYECSECGKTFNQRSALHQHQRLHTGSRPYKCTDYRKSFADNSTFIKHRRIHTGERPYECS</sequence>
<evidence type="ECO:0000313" key="15">
    <source>
        <dbReference type="Proteomes" id="UP000314981"/>
    </source>
</evidence>
<dbReference type="Ensembl" id="ENSBIXT00000023986.1">
    <property type="protein sequence ID" value="ENSBIXP00000035235.1"/>
    <property type="gene ID" value="ENSBIXG00000018467.1"/>
</dbReference>
<dbReference type="Gene3D" id="6.10.140.140">
    <property type="match status" value="1"/>
</dbReference>
<dbReference type="Proteomes" id="UP000314981">
    <property type="component" value="Chromosome 18"/>
</dbReference>
<evidence type="ECO:0000256" key="8">
    <source>
        <dbReference type="ARBA" id="ARBA00023163"/>
    </source>
</evidence>
<feature type="domain" description="C2H2-type" evidence="11">
    <location>
        <begin position="238"/>
        <end position="265"/>
    </location>
</feature>
<feature type="domain" description="C2H2-type" evidence="11">
    <location>
        <begin position="294"/>
        <end position="321"/>
    </location>
</feature>
<feature type="domain" description="C2H2-type" evidence="11">
    <location>
        <begin position="430"/>
        <end position="457"/>
    </location>
</feature>
<dbReference type="PROSITE" id="PS50805">
    <property type="entry name" value="KRAB"/>
    <property type="match status" value="1"/>
</dbReference>
<name>A0A4W2H0C7_BOBOX</name>
<dbReference type="FunFam" id="3.30.160.60:FF:001833">
    <property type="match status" value="1"/>
</dbReference>
<dbReference type="GO" id="GO:0005634">
    <property type="term" value="C:nucleus"/>
    <property type="evidence" value="ECO:0007669"/>
    <property type="project" value="UniProtKB-SubCell"/>
</dbReference>
<organism evidence="14 16">
    <name type="scientific">Bos indicus x Bos taurus</name>
    <name type="common">Hybrid cattle</name>
    <dbReference type="NCBI Taxonomy" id="30522"/>
    <lineage>
        <taxon>Eukaryota</taxon>
        <taxon>Metazoa</taxon>
        <taxon>Chordata</taxon>
        <taxon>Craniata</taxon>
        <taxon>Vertebrata</taxon>
        <taxon>Euteleostomi</taxon>
        <taxon>Mammalia</taxon>
        <taxon>Eutheria</taxon>
        <taxon>Laurasiatheria</taxon>
        <taxon>Artiodactyla</taxon>
        <taxon>Ruminantia</taxon>
        <taxon>Pecora</taxon>
        <taxon>Bovidae</taxon>
        <taxon>Bovinae</taxon>
        <taxon>Bos</taxon>
    </lineage>
</organism>
<comment type="similarity">
    <text evidence="2">Belongs to the krueppel C2H2-type zinc-finger protein family.</text>
</comment>
<accession>A0A4W2H0C7</accession>
<dbReference type="SMART" id="SM00355">
    <property type="entry name" value="ZnF_C2H2"/>
    <property type="match status" value="9"/>
</dbReference>
<evidence type="ECO:0000256" key="6">
    <source>
        <dbReference type="ARBA" id="ARBA00022833"/>
    </source>
</evidence>
<evidence type="ECO:0000259" key="12">
    <source>
        <dbReference type="PROSITE" id="PS50805"/>
    </source>
</evidence>
<dbReference type="FunFam" id="3.30.160.60:FF:000281">
    <property type="entry name" value="Zinc finger protein 558 isoform X1"/>
    <property type="match status" value="2"/>
</dbReference>
<dbReference type="PROSITE" id="PS50157">
    <property type="entry name" value="ZINC_FINGER_C2H2_2"/>
    <property type="match status" value="10"/>
</dbReference>
<feature type="domain" description="C2H2-type" evidence="11">
    <location>
        <begin position="266"/>
        <end position="293"/>
    </location>
</feature>
<keyword evidence="15" id="KW-1185">Reference proteome</keyword>
<evidence type="ECO:0000313" key="13">
    <source>
        <dbReference type="Ensembl" id="ENSBIXP00000035235.1"/>
    </source>
</evidence>
<dbReference type="FunFam" id="3.30.160.60:FF:000012">
    <property type="entry name" value="RB-associated KRAB zinc finger protein-like"/>
    <property type="match status" value="1"/>
</dbReference>
<dbReference type="PANTHER" id="PTHR24393">
    <property type="entry name" value="ZINC FINGER PROTEIN"/>
    <property type="match status" value="1"/>
</dbReference>
<proteinExistence type="inferred from homology"/>
<dbReference type="InterPro" id="IPR001909">
    <property type="entry name" value="KRAB"/>
</dbReference>
<feature type="domain" description="C2H2-type" evidence="11">
    <location>
        <begin position="458"/>
        <end position="485"/>
    </location>
</feature>
<evidence type="ECO:0000256" key="3">
    <source>
        <dbReference type="ARBA" id="ARBA00022723"/>
    </source>
</evidence>
<evidence type="ECO:0000256" key="10">
    <source>
        <dbReference type="PROSITE-ProRule" id="PRU00042"/>
    </source>
</evidence>
<dbReference type="Ensembl" id="ENSBIXT00005038113.1">
    <property type="protein sequence ID" value="ENSBIXP00005023336.1"/>
    <property type="gene ID" value="ENSBIXG00005026142.1"/>
</dbReference>
<dbReference type="FunFam" id="3.30.160.60:FF:000295">
    <property type="entry name" value="zinc finger protein 19"/>
    <property type="match status" value="1"/>
</dbReference>
<keyword evidence="3" id="KW-0479">Metal-binding</keyword>
<dbReference type="Gene3D" id="3.30.160.60">
    <property type="entry name" value="Classic Zinc Finger"/>
    <property type="match status" value="11"/>
</dbReference>
<dbReference type="FunFam" id="3.30.160.60:FF:002343">
    <property type="entry name" value="Zinc finger protein 33A"/>
    <property type="match status" value="2"/>
</dbReference>
<dbReference type="PANTHER" id="PTHR24393:SF100">
    <property type="entry name" value="ZINC FINGER PROTEIN-RELATED"/>
    <property type="match status" value="1"/>
</dbReference>
<dbReference type="FunFam" id="3.30.160.60:FF:000200">
    <property type="entry name" value="zinc finger protein 510 isoform X2"/>
    <property type="match status" value="1"/>
</dbReference>
<dbReference type="GO" id="GO:0000978">
    <property type="term" value="F:RNA polymerase II cis-regulatory region sequence-specific DNA binding"/>
    <property type="evidence" value="ECO:0007669"/>
    <property type="project" value="TreeGrafter"/>
</dbReference>
<feature type="domain" description="C2H2-type" evidence="11">
    <location>
        <begin position="486"/>
        <end position="513"/>
    </location>
</feature>
<evidence type="ECO:0000256" key="7">
    <source>
        <dbReference type="ARBA" id="ARBA00023015"/>
    </source>
</evidence>
<dbReference type="SUPFAM" id="SSF109640">
    <property type="entry name" value="KRAB domain (Kruppel-associated box)"/>
    <property type="match status" value="1"/>
</dbReference>
<dbReference type="GO" id="GO:0001228">
    <property type="term" value="F:DNA-binding transcription activator activity, RNA polymerase II-specific"/>
    <property type="evidence" value="ECO:0007669"/>
    <property type="project" value="TreeGrafter"/>
</dbReference>
<keyword evidence="8" id="KW-0804">Transcription</keyword>
<evidence type="ECO:0000256" key="9">
    <source>
        <dbReference type="ARBA" id="ARBA00023242"/>
    </source>
</evidence>
<reference evidence="15 16" key="1">
    <citation type="submission" date="2018-11" db="EMBL/GenBank/DDBJ databases">
        <title>Haplotype-resolved cattle genomes.</title>
        <authorList>
            <person name="Low W.Y."/>
            <person name="Tearle R."/>
            <person name="Bickhart D.M."/>
            <person name="Rosen B.D."/>
            <person name="Koren S."/>
            <person name="Rhie A."/>
            <person name="Hiendleder S."/>
            <person name="Phillippy A.M."/>
            <person name="Smith T.P.L."/>
            <person name="Williams J.L."/>
        </authorList>
    </citation>
    <scope>NUCLEOTIDE SEQUENCE [LARGE SCALE GENOMIC DNA]</scope>
</reference>
<dbReference type="Proteomes" id="UP000429181">
    <property type="component" value="Chromosome 18"/>
</dbReference>
<dbReference type="CDD" id="cd07765">
    <property type="entry name" value="KRAB_A-box"/>
    <property type="match status" value="1"/>
</dbReference>
<keyword evidence="9" id="KW-0539">Nucleus</keyword>
<evidence type="ECO:0000256" key="1">
    <source>
        <dbReference type="ARBA" id="ARBA00004123"/>
    </source>
</evidence>
<dbReference type="SMART" id="SM00349">
    <property type="entry name" value="KRAB"/>
    <property type="match status" value="1"/>
</dbReference>
<feature type="domain" description="C2H2-type" evidence="11">
    <location>
        <begin position="350"/>
        <end position="377"/>
    </location>
</feature>
<keyword evidence="7" id="KW-0805">Transcription regulation</keyword>
<reference evidence="14" key="2">
    <citation type="submission" date="2025-05" db="UniProtKB">
        <authorList>
            <consortium name="Ensembl"/>
        </authorList>
    </citation>
    <scope>IDENTIFICATION</scope>
</reference>
<dbReference type="Pfam" id="PF00096">
    <property type="entry name" value="zf-C2H2"/>
    <property type="match status" value="8"/>
</dbReference>
<dbReference type="SUPFAM" id="SSF57667">
    <property type="entry name" value="beta-beta-alpha zinc fingers"/>
    <property type="match status" value="6"/>
</dbReference>